<dbReference type="InterPro" id="IPR011009">
    <property type="entry name" value="Kinase-like_dom_sf"/>
</dbReference>
<feature type="compositionally biased region" description="Polar residues" evidence="10">
    <location>
        <begin position="1"/>
        <end position="15"/>
    </location>
</feature>
<accession>A0A0L0SYC8</accession>
<feature type="region of interest" description="Disordered" evidence="10">
    <location>
        <begin position="72"/>
        <end position="124"/>
    </location>
</feature>
<dbReference type="SUPFAM" id="SSF103243">
    <property type="entry name" value="KA1-like"/>
    <property type="match status" value="1"/>
</dbReference>
<keyword evidence="4 9" id="KW-0547">Nucleotide-binding</keyword>
<dbReference type="PROSITE" id="PS00108">
    <property type="entry name" value="PROTEIN_KINASE_ST"/>
    <property type="match status" value="1"/>
</dbReference>
<feature type="compositionally biased region" description="Pro residues" evidence="10">
    <location>
        <begin position="640"/>
        <end position="655"/>
    </location>
</feature>
<dbReference type="InterPro" id="IPR000719">
    <property type="entry name" value="Prot_kinase_dom"/>
</dbReference>
<feature type="region of interest" description="Disordered" evidence="10">
    <location>
        <begin position="1"/>
        <end position="25"/>
    </location>
</feature>
<dbReference type="SUPFAM" id="SSF56112">
    <property type="entry name" value="Protein kinase-like (PK-like)"/>
    <property type="match status" value="1"/>
</dbReference>
<organism evidence="13 14">
    <name type="scientific">Allomyces macrogynus (strain ATCC 38327)</name>
    <name type="common">Allomyces javanicus var. macrogynus</name>
    <dbReference type="NCBI Taxonomy" id="578462"/>
    <lineage>
        <taxon>Eukaryota</taxon>
        <taxon>Fungi</taxon>
        <taxon>Fungi incertae sedis</taxon>
        <taxon>Blastocladiomycota</taxon>
        <taxon>Blastocladiomycetes</taxon>
        <taxon>Blastocladiales</taxon>
        <taxon>Blastocladiaceae</taxon>
        <taxon>Allomyces</taxon>
    </lineage>
</organism>
<dbReference type="Gene3D" id="3.30.200.20">
    <property type="entry name" value="Phosphorylase Kinase, domain 1"/>
    <property type="match status" value="1"/>
</dbReference>
<feature type="domain" description="Protein kinase" evidence="11">
    <location>
        <begin position="31"/>
        <end position="362"/>
    </location>
</feature>
<feature type="region of interest" description="Disordered" evidence="10">
    <location>
        <begin position="631"/>
        <end position="679"/>
    </location>
</feature>
<keyword evidence="6 9" id="KW-0067">ATP-binding</keyword>
<name>A0A0L0SYC8_ALLM3</name>
<dbReference type="AlphaFoldDB" id="A0A0L0SYC8"/>
<dbReference type="SMART" id="SM00220">
    <property type="entry name" value="S_TKc"/>
    <property type="match status" value="1"/>
</dbReference>
<keyword evidence="3" id="KW-0808">Transferase</keyword>
<dbReference type="GO" id="GO:0005524">
    <property type="term" value="F:ATP binding"/>
    <property type="evidence" value="ECO:0007669"/>
    <property type="project" value="UniProtKB-UniRule"/>
</dbReference>
<evidence type="ECO:0000256" key="6">
    <source>
        <dbReference type="ARBA" id="ARBA00022840"/>
    </source>
</evidence>
<evidence type="ECO:0000256" key="10">
    <source>
        <dbReference type="SAM" id="MobiDB-lite"/>
    </source>
</evidence>
<evidence type="ECO:0000256" key="3">
    <source>
        <dbReference type="ARBA" id="ARBA00022679"/>
    </source>
</evidence>
<protein>
    <recommendedName>
        <fullName evidence="1">non-specific serine/threonine protein kinase</fullName>
        <ecNumber evidence="1">2.7.11.1</ecNumber>
    </recommendedName>
</protein>
<dbReference type="eggNOG" id="KOG0583">
    <property type="taxonomic scope" value="Eukaryota"/>
</dbReference>
<feature type="compositionally biased region" description="Low complexity" evidence="10">
    <location>
        <begin position="92"/>
        <end position="124"/>
    </location>
</feature>
<evidence type="ECO:0000313" key="14">
    <source>
        <dbReference type="Proteomes" id="UP000054350"/>
    </source>
</evidence>
<dbReference type="FunFam" id="1.10.510.10:FF:000571">
    <property type="entry name" value="Maternal embryonic leucine zipper kinase"/>
    <property type="match status" value="1"/>
</dbReference>
<dbReference type="InterPro" id="IPR028375">
    <property type="entry name" value="KA1/Ssp2_C"/>
</dbReference>
<dbReference type="STRING" id="578462.A0A0L0SYC8"/>
<evidence type="ECO:0000256" key="9">
    <source>
        <dbReference type="PROSITE-ProRule" id="PRU10141"/>
    </source>
</evidence>
<feature type="region of interest" description="Disordered" evidence="10">
    <location>
        <begin position="542"/>
        <end position="573"/>
    </location>
</feature>
<keyword evidence="14" id="KW-1185">Reference proteome</keyword>
<dbReference type="GO" id="GO:0106310">
    <property type="term" value="F:protein serine kinase activity"/>
    <property type="evidence" value="ECO:0007669"/>
    <property type="project" value="RHEA"/>
</dbReference>
<gene>
    <name evidence="13" type="ORF">AMAG_11954</name>
</gene>
<evidence type="ECO:0000259" key="11">
    <source>
        <dbReference type="PROSITE" id="PS50011"/>
    </source>
</evidence>
<comment type="catalytic activity">
    <reaction evidence="7">
        <text>L-threonyl-[protein] + ATP = O-phospho-L-threonyl-[protein] + ADP + H(+)</text>
        <dbReference type="Rhea" id="RHEA:46608"/>
        <dbReference type="Rhea" id="RHEA-COMP:11060"/>
        <dbReference type="Rhea" id="RHEA-COMP:11605"/>
        <dbReference type="ChEBI" id="CHEBI:15378"/>
        <dbReference type="ChEBI" id="CHEBI:30013"/>
        <dbReference type="ChEBI" id="CHEBI:30616"/>
        <dbReference type="ChEBI" id="CHEBI:61977"/>
        <dbReference type="ChEBI" id="CHEBI:456216"/>
        <dbReference type="EC" id="2.7.11.1"/>
    </reaction>
</comment>
<dbReference type="GO" id="GO:0035556">
    <property type="term" value="P:intracellular signal transduction"/>
    <property type="evidence" value="ECO:0007669"/>
    <property type="project" value="TreeGrafter"/>
</dbReference>
<dbReference type="PROSITE" id="PS50011">
    <property type="entry name" value="PROTEIN_KINASE_DOM"/>
    <property type="match status" value="1"/>
</dbReference>
<evidence type="ECO:0000256" key="7">
    <source>
        <dbReference type="ARBA" id="ARBA00047899"/>
    </source>
</evidence>
<dbReference type="OrthoDB" id="193931at2759"/>
<dbReference type="GO" id="GO:0005737">
    <property type="term" value="C:cytoplasm"/>
    <property type="evidence" value="ECO:0007669"/>
    <property type="project" value="TreeGrafter"/>
</dbReference>
<dbReference type="PANTHER" id="PTHR24346">
    <property type="entry name" value="MAP/MICROTUBULE AFFINITY-REGULATING KINASE"/>
    <property type="match status" value="1"/>
</dbReference>
<evidence type="ECO:0000256" key="2">
    <source>
        <dbReference type="ARBA" id="ARBA00022527"/>
    </source>
</evidence>
<dbReference type="CDD" id="cd14003">
    <property type="entry name" value="STKc_AMPK-like"/>
    <property type="match status" value="1"/>
</dbReference>
<feature type="domain" description="KA1" evidence="12">
    <location>
        <begin position="816"/>
        <end position="865"/>
    </location>
</feature>
<dbReference type="Pfam" id="PF02149">
    <property type="entry name" value="KA1"/>
    <property type="match status" value="1"/>
</dbReference>
<dbReference type="PANTHER" id="PTHR24346:SF30">
    <property type="entry name" value="MATERNAL EMBRYONIC LEUCINE ZIPPER KINASE"/>
    <property type="match status" value="1"/>
</dbReference>
<dbReference type="InterPro" id="IPR008271">
    <property type="entry name" value="Ser/Thr_kinase_AS"/>
</dbReference>
<dbReference type="InterPro" id="IPR001772">
    <property type="entry name" value="KA1_dom"/>
</dbReference>
<keyword evidence="2" id="KW-0723">Serine/threonine-protein kinase</keyword>
<dbReference type="Gene3D" id="1.10.510.10">
    <property type="entry name" value="Transferase(Phosphotransferase) domain 1"/>
    <property type="match status" value="1"/>
</dbReference>
<comment type="catalytic activity">
    <reaction evidence="8">
        <text>L-seryl-[protein] + ATP = O-phospho-L-seryl-[protein] + ADP + H(+)</text>
        <dbReference type="Rhea" id="RHEA:17989"/>
        <dbReference type="Rhea" id="RHEA-COMP:9863"/>
        <dbReference type="Rhea" id="RHEA-COMP:11604"/>
        <dbReference type="ChEBI" id="CHEBI:15378"/>
        <dbReference type="ChEBI" id="CHEBI:29999"/>
        <dbReference type="ChEBI" id="CHEBI:30616"/>
        <dbReference type="ChEBI" id="CHEBI:83421"/>
        <dbReference type="ChEBI" id="CHEBI:456216"/>
        <dbReference type="EC" id="2.7.11.1"/>
    </reaction>
</comment>
<dbReference type="InterPro" id="IPR017441">
    <property type="entry name" value="Protein_kinase_ATP_BS"/>
</dbReference>
<dbReference type="eggNOG" id="KOG0586">
    <property type="taxonomic scope" value="Eukaryota"/>
</dbReference>
<evidence type="ECO:0000256" key="4">
    <source>
        <dbReference type="ARBA" id="ARBA00022741"/>
    </source>
</evidence>
<dbReference type="PROSITE" id="PS50032">
    <property type="entry name" value="KA1"/>
    <property type="match status" value="1"/>
</dbReference>
<reference evidence="14" key="2">
    <citation type="submission" date="2009-11" db="EMBL/GenBank/DDBJ databases">
        <title>The Genome Sequence of Allomyces macrogynus strain ATCC 38327.</title>
        <authorList>
            <consortium name="The Broad Institute Genome Sequencing Platform"/>
            <person name="Russ C."/>
            <person name="Cuomo C."/>
            <person name="Shea T."/>
            <person name="Young S.K."/>
            <person name="Zeng Q."/>
            <person name="Koehrsen M."/>
            <person name="Haas B."/>
            <person name="Borodovsky M."/>
            <person name="Guigo R."/>
            <person name="Alvarado L."/>
            <person name="Berlin A."/>
            <person name="Borenstein D."/>
            <person name="Chen Z."/>
            <person name="Engels R."/>
            <person name="Freedman E."/>
            <person name="Gellesch M."/>
            <person name="Goldberg J."/>
            <person name="Griggs A."/>
            <person name="Gujja S."/>
            <person name="Heiman D."/>
            <person name="Hepburn T."/>
            <person name="Howarth C."/>
            <person name="Jen D."/>
            <person name="Larson L."/>
            <person name="Lewis B."/>
            <person name="Mehta T."/>
            <person name="Park D."/>
            <person name="Pearson M."/>
            <person name="Roberts A."/>
            <person name="Saif S."/>
            <person name="Shenoy N."/>
            <person name="Sisk P."/>
            <person name="Stolte C."/>
            <person name="Sykes S."/>
            <person name="Walk T."/>
            <person name="White J."/>
            <person name="Yandava C."/>
            <person name="Burger G."/>
            <person name="Gray M.W."/>
            <person name="Holland P.W.H."/>
            <person name="King N."/>
            <person name="Lang F.B.F."/>
            <person name="Roger A.J."/>
            <person name="Ruiz-Trillo I."/>
            <person name="Lander E."/>
            <person name="Nusbaum C."/>
        </authorList>
    </citation>
    <scope>NUCLEOTIDE SEQUENCE [LARGE SCALE GENOMIC DNA]</scope>
    <source>
        <strain evidence="14">ATCC 38327</strain>
    </source>
</reference>
<dbReference type="GO" id="GO:0004674">
    <property type="term" value="F:protein serine/threonine kinase activity"/>
    <property type="evidence" value="ECO:0007669"/>
    <property type="project" value="UniProtKB-KW"/>
</dbReference>
<proteinExistence type="predicted"/>
<evidence type="ECO:0000256" key="5">
    <source>
        <dbReference type="ARBA" id="ARBA00022777"/>
    </source>
</evidence>
<evidence type="ECO:0000313" key="13">
    <source>
        <dbReference type="EMBL" id="KNE67496.1"/>
    </source>
</evidence>
<feature type="compositionally biased region" description="Low complexity" evidence="10">
    <location>
        <begin position="458"/>
        <end position="475"/>
    </location>
</feature>
<evidence type="ECO:0000256" key="1">
    <source>
        <dbReference type="ARBA" id="ARBA00012513"/>
    </source>
</evidence>
<feature type="binding site" evidence="9">
    <location>
        <position position="60"/>
    </location>
    <ligand>
        <name>ATP</name>
        <dbReference type="ChEBI" id="CHEBI:30616"/>
    </ligand>
</feature>
<dbReference type="PROSITE" id="PS00107">
    <property type="entry name" value="PROTEIN_KINASE_ATP"/>
    <property type="match status" value="1"/>
</dbReference>
<evidence type="ECO:0000256" key="8">
    <source>
        <dbReference type="ARBA" id="ARBA00048679"/>
    </source>
</evidence>
<keyword evidence="5 13" id="KW-0418">Kinase</keyword>
<evidence type="ECO:0000259" key="12">
    <source>
        <dbReference type="PROSITE" id="PS50032"/>
    </source>
</evidence>
<dbReference type="VEuPathDB" id="FungiDB:AMAG_11954"/>
<dbReference type="Pfam" id="PF00069">
    <property type="entry name" value="Pkinase"/>
    <property type="match status" value="1"/>
</dbReference>
<dbReference type="Proteomes" id="UP000054350">
    <property type="component" value="Unassembled WGS sequence"/>
</dbReference>
<dbReference type="OMA" id="IEPERTH"/>
<dbReference type="EC" id="2.7.11.1" evidence="1"/>
<feature type="compositionally biased region" description="Basic and acidic residues" evidence="10">
    <location>
        <begin position="81"/>
        <end position="91"/>
    </location>
</feature>
<feature type="region of interest" description="Disordered" evidence="10">
    <location>
        <begin position="422"/>
        <end position="482"/>
    </location>
</feature>
<sequence>MASSGSAPGSPTKVDSGTLRRLSQETKIGDFKIGKTIGQGAFSKVKIGYHRETGQKVAIKIVDKKLMAEKIQKSAKRKEKMKTERDAKKPADAAATSRPTTPATATGNEATTASTSSPPLPAALSKTDSVPIISPISSPLPAPGEAKTLMDSLYAEVKLLMRLSHPNIVGIFQVIDSEDECFIIMEYAPGGELIDYIAAKDHLSEREARRFFRQIISAMDHCHQANVVHRDLKLENLLLNGSRDILITDFGLGRTFRSNSDELMMTFCGTPNYAAVELISFKPYQGVQTDIWAMGVILFIMTSGKPPFHGHSIPSLYGKIMNLQYTCPDHFSSDLRHLLSRILVKDPAQRITMAELLEHPWVNLEEPERPLRIPPLYDTLRDQGMDQILSINMDGHKTIFSFARYQADILSRVVSTNSMATASRRSSLAADDDPTSNGTGSLARRMSFSGRRPSIARSVSPTSPTAPGATATVAGRDQAQRRQSYALAAPAPLATALGPIRETGTDKPVHHMTTARTPSPTNAAAIPGARSVDFRRGRRMSYQDPAAATNPGTRQPSVEPMGTLPHSRAQSAGPARMLDPFAVGGAALPGVDPGEVPMPASQAPTPARRLSIIPIGDSILYNLPSTGTFVTTDGAGGTSPAPPSPVPRPVTPTPNTPSTSGLPMAPPSPTAAGAGGAPLQEPSERAIAEFHQMHRPAKSIRSMRFSLTNTNTSSQPPSTIFQDLHRGLLLLQRQFPTLKFTRDADLYLFTGRLAPVPRPADSTPSVEAGTSSSPTNALGLAMPSGVLVAEHNQSVASQPQPPSPPVPAAASTTTAAAAQANEVVFEAEVCKVWLLRMHGVRIKRISGDPLLFKDLYKELVSKLELH</sequence>
<reference evidence="13 14" key="1">
    <citation type="submission" date="2009-11" db="EMBL/GenBank/DDBJ databases">
        <title>Annotation of Allomyces macrogynus ATCC 38327.</title>
        <authorList>
            <consortium name="The Broad Institute Genome Sequencing Platform"/>
            <person name="Russ C."/>
            <person name="Cuomo C."/>
            <person name="Burger G."/>
            <person name="Gray M.W."/>
            <person name="Holland P.W.H."/>
            <person name="King N."/>
            <person name="Lang F.B.F."/>
            <person name="Roger A.J."/>
            <person name="Ruiz-Trillo I."/>
            <person name="Young S.K."/>
            <person name="Zeng Q."/>
            <person name="Gargeya S."/>
            <person name="Fitzgerald M."/>
            <person name="Haas B."/>
            <person name="Abouelleil A."/>
            <person name="Alvarado L."/>
            <person name="Arachchi H.M."/>
            <person name="Berlin A."/>
            <person name="Chapman S.B."/>
            <person name="Gearin G."/>
            <person name="Goldberg J."/>
            <person name="Griggs A."/>
            <person name="Gujja S."/>
            <person name="Hansen M."/>
            <person name="Heiman D."/>
            <person name="Howarth C."/>
            <person name="Larimer J."/>
            <person name="Lui A."/>
            <person name="MacDonald P.J.P."/>
            <person name="McCowen C."/>
            <person name="Montmayeur A."/>
            <person name="Murphy C."/>
            <person name="Neiman D."/>
            <person name="Pearson M."/>
            <person name="Priest M."/>
            <person name="Roberts A."/>
            <person name="Saif S."/>
            <person name="Shea T."/>
            <person name="Sisk P."/>
            <person name="Stolte C."/>
            <person name="Sykes S."/>
            <person name="Wortman J."/>
            <person name="Nusbaum C."/>
            <person name="Birren B."/>
        </authorList>
    </citation>
    <scope>NUCLEOTIDE SEQUENCE [LARGE SCALE GENOMIC DNA]</scope>
    <source>
        <strain evidence="13 14">ATCC 38327</strain>
    </source>
</reference>
<dbReference type="EMBL" id="GG745353">
    <property type="protein sequence ID" value="KNE67496.1"/>
    <property type="molecule type" value="Genomic_DNA"/>
</dbReference>
<dbReference type="Gene3D" id="3.30.310.80">
    <property type="entry name" value="Kinase associated domain 1, KA1"/>
    <property type="match status" value="1"/>
</dbReference>